<keyword evidence="7 10" id="KW-0067">ATP-binding</keyword>
<keyword evidence="5 10" id="KW-0547">Nucleotide-binding</keyword>
<dbReference type="GO" id="GO:0042245">
    <property type="term" value="P:RNA repair"/>
    <property type="evidence" value="ECO:0007669"/>
    <property type="project" value="UniProtKB-KW"/>
</dbReference>
<keyword evidence="2 10" id="KW-0819">tRNA processing</keyword>
<name>A0A7L9FHL5_9CREN</name>
<dbReference type="PIRSF" id="PIRSF005335">
    <property type="entry name" value="CCA_arch"/>
    <property type="match status" value="1"/>
</dbReference>
<evidence type="ECO:0000256" key="5">
    <source>
        <dbReference type="ARBA" id="ARBA00022741"/>
    </source>
</evidence>
<evidence type="ECO:0000256" key="8">
    <source>
        <dbReference type="ARBA" id="ARBA00022842"/>
    </source>
</evidence>
<dbReference type="InterPro" id="IPR006116">
    <property type="entry name" value="NT_2-5OAS_ClassI-CCAase"/>
</dbReference>
<comment type="cofactor">
    <cofactor evidence="10">
        <name>Mg(2+)</name>
        <dbReference type="ChEBI" id="CHEBI:18420"/>
    </cofactor>
</comment>
<feature type="binding site" evidence="10">
    <location>
        <position position="176"/>
    </location>
    <ligand>
        <name>CTP</name>
        <dbReference type="ChEBI" id="CHEBI:37563"/>
    </ligand>
</feature>
<dbReference type="Proteomes" id="UP000594121">
    <property type="component" value="Chromosome"/>
</dbReference>
<dbReference type="InterPro" id="IPR043519">
    <property type="entry name" value="NT_sf"/>
</dbReference>
<keyword evidence="6 10" id="KW-0692">RNA repair</keyword>
<dbReference type="SUPFAM" id="SSF81631">
    <property type="entry name" value="PAP/OAS1 substrate-binding domain"/>
    <property type="match status" value="1"/>
</dbReference>
<feature type="binding site" evidence="10">
    <location>
        <position position="185"/>
    </location>
    <ligand>
        <name>CTP</name>
        <dbReference type="ChEBI" id="CHEBI:37563"/>
    </ligand>
</feature>
<dbReference type="GO" id="GO:0001680">
    <property type="term" value="P:tRNA 3'-terminal CCA addition"/>
    <property type="evidence" value="ECO:0007669"/>
    <property type="project" value="UniProtKB-UniRule"/>
</dbReference>
<dbReference type="InterPro" id="IPR042090">
    <property type="entry name" value="CCA_tRNA_nucleotrans_2"/>
</dbReference>
<dbReference type="SUPFAM" id="SSF55003">
    <property type="entry name" value="PAP/Archaeal CCA-adding enzyme, C-terminal domain"/>
    <property type="match status" value="1"/>
</dbReference>
<dbReference type="KEGG" id="thel:IG193_05705"/>
<feature type="binding site" evidence="10">
    <location>
        <position position="64"/>
    </location>
    <ligand>
        <name>CTP</name>
        <dbReference type="ChEBI" id="CHEBI:37563"/>
    </ligand>
</feature>
<keyword evidence="15" id="KW-1185">Reference proteome</keyword>
<organism evidence="14 15">
    <name type="scientific">Infirmifilum lucidum</name>
    <dbReference type="NCBI Taxonomy" id="2776706"/>
    <lineage>
        <taxon>Archaea</taxon>
        <taxon>Thermoproteota</taxon>
        <taxon>Thermoprotei</taxon>
        <taxon>Thermofilales</taxon>
        <taxon>Thermofilaceae</taxon>
        <taxon>Infirmifilum</taxon>
    </lineage>
</organism>
<feature type="binding site" evidence="10">
    <location>
        <position position="154"/>
    </location>
    <ligand>
        <name>ATP</name>
        <dbReference type="ChEBI" id="CHEBI:30616"/>
    </ligand>
</feature>
<dbReference type="EC" id="2.7.7.72" evidence="10"/>
<reference evidence="14 15" key="1">
    <citation type="submission" date="2020-10" db="EMBL/GenBank/DDBJ databases">
        <title>Thermofilum lucidum 3507LT sp. nov. a novel member of Thermofilaceae family isolated from Chile hot spring, and proposal of description order Thermofilales.</title>
        <authorList>
            <person name="Zayulina K.S."/>
            <person name="Elcheninov A.G."/>
            <person name="Toshchakov S.V."/>
            <person name="Kublanov I.V."/>
        </authorList>
    </citation>
    <scope>NUCLEOTIDE SEQUENCE [LARGE SCALE GENOMIC DNA]</scope>
    <source>
        <strain evidence="14 15">3507LT</strain>
    </source>
</reference>
<dbReference type="SUPFAM" id="SSF81301">
    <property type="entry name" value="Nucleotidyltransferase"/>
    <property type="match status" value="1"/>
</dbReference>
<sequence>MTSAGCVEGNYPECLLKYFSRLEPSEEQREKISKVADQAIGTLHKIIESRELQNIIHEVSIHGSFARDTWLPEDVDIDIFILFDERVGVEDLRKITEALSAQLADRLGAELETRFAAHPYFVVKYRGVELELVPAYKVEKPEEMKSAVDRTPFHTDYVVSQLRKNPGLKRDIRIFKALLRRLNIYGAEAEVKGFSGYLSEVLIIHFGGLTPLLRAVAKWVPWRVVIPESAQKLRGSAPLVVLDPVDPRRNAAAAVGVEQLSKLIAFANTFTYKPEILCCILEDLEEEVEYTPDGDTLILRLRDHPPLVQDALAGKISRVLDSVTNTLQRYNFKVLRKLYLKLEDEHLLVFQLEALELPIYEKKIGPPVWHKNIINFLSKWASNLPAPFVEGDRAVVVAPRKIRRAIDTVKEVLRVYRGFEWEIHDAPSFLEGLAQDKKYMLLKALAGYEPWIICLRRCLGGSPS</sequence>
<dbReference type="Pfam" id="PF09249">
    <property type="entry name" value="tRNA_NucTransf2"/>
    <property type="match status" value="1"/>
</dbReference>
<dbReference type="Pfam" id="PF01909">
    <property type="entry name" value="NTP_transf_2"/>
    <property type="match status" value="1"/>
</dbReference>
<evidence type="ECO:0000259" key="12">
    <source>
        <dbReference type="Pfam" id="PF09249"/>
    </source>
</evidence>
<dbReference type="InterPro" id="IPR011068">
    <property type="entry name" value="NuclTrfase_I-like_C"/>
</dbReference>
<feature type="binding site" evidence="10">
    <location>
        <position position="78"/>
    </location>
    <ligand>
        <name>Mg(2+)</name>
        <dbReference type="ChEBI" id="CHEBI:18420"/>
    </ligand>
</feature>
<gene>
    <name evidence="10 14" type="primary">cca</name>
    <name evidence="14" type="ORF">IG193_05705</name>
</gene>
<comment type="catalytic activity">
    <reaction evidence="10">
        <text>a tRNA precursor + 2 CTP + ATP = a tRNA with a 3' CCA end + 3 diphosphate</text>
        <dbReference type="Rhea" id="RHEA:14433"/>
        <dbReference type="Rhea" id="RHEA-COMP:10465"/>
        <dbReference type="Rhea" id="RHEA-COMP:10468"/>
        <dbReference type="ChEBI" id="CHEBI:30616"/>
        <dbReference type="ChEBI" id="CHEBI:33019"/>
        <dbReference type="ChEBI" id="CHEBI:37563"/>
        <dbReference type="ChEBI" id="CHEBI:74896"/>
        <dbReference type="ChEBI" id="CHEBI:83071"/>
        <dbReference type="EC" id="2.7.7.72"/>
    </reaction>
</comment>
<feature type="binding site" evidence="10">
    <location>
        <position position="185"/>
    </location>
    <ligand>
        <name>ATP</name>
        <dbReference type="ChEBI" id="CHEBI:30616"/>
    </ligand>
</feature>
<comment type="miscellaneous">
    <text evidence="10">A single active site specifically recognizes both ATP and CTP and is responsible for their addition.</text>
</comment>
<accession>A0A7L9FHL5</accession>
<dbReference type="FunCoup" id="A0A7L9FHL5">
    <property type="interactions" value="1"/>
</dbReference>
<feature type="binding site" evidence="10">
    <location>
        <position position="131"/>
    </location>
    <ligand>
        <name>Mg(2+)</name>
        <dbReference type="ChEBI" id="CHEBI:18420"/>
    </ligand>
</feature>
<comment type="subunit">
    <text evidence="10">Homodimer.</text>
</comment>
<dbReference type="InterPro" id="IPR008229">
    <property type="entry name" value="CCA-adding_arc"/>
</dbReference>
<keyword evidence="8 10" id="KW-0460">Magnesium</keyword>
<evidence type="ECO:0000256" key="1">
    <source>
        <dbReference type="ARBA" id="ARBA00022679"/>
    </source>
</evidence>
<comment type="function">
    <text evidence="10">Catalyzes the addition and repair of the essential 3'-terminal CCA sequence in tRNAs without using a nucleic acid template. Adds these three nucleotides in the order of C, C, and A to the tRNA nucleotide-73, using CTP and ATP as substrates and producing inorganic pyrophosphate. tRNA 3'-terminal CCA addition is required both for tRNA processing and repair. Also involved in tRNA surveillance by mediating tandem CCA addition to generate a CCACCA at the 3' terminus of unstable tRNAs. While stable tRNAs receive only 3'-terminal CCA, unstable tRNAs are marked with CCACCA and rapidly degraded.</text>
</comment>
<evidence type="ECO:0000259" key="11">
    <source>
        <dbReference type="Pfam" id="PF01909"/>
    </source>
</evidence>
<dbReference type="CDD" id="cd05400">
    <property type="entry name" value="NT_2-5OAS_ClassI-CCAase"/>
    <property type="match status" value="1"/>
</dbReference>
<dbReference type="GO" id="GO:0000287">
    <property type="term" value="F:magnesium ion binding"/>
    <property type="evidence" value="ECO:0007669"/>
    <property type="project" value="UniProtKB-UniRule"/>
</dbReference>
<dbReference type="Gene3D" id="1.10.1410.30">
    <property type="entry name" value="CCA tRNA nucleotidyltransferase, domain 2"/>
    <property type="match status" value="1"/>
</dbReference>
<proteinExistence type="inferred from homology"/>
<dbReference type="NCBIfam" id="TIGR03671">
    <property type="entry name" value="cca_archaeal"/>
    <property type="match status" value="1"/>
</dbReference>
<dbReference type="Pfam" id="PF21133">
    <property type="entry name" value="CAA_C"/>
    <property type="match status" value="1"/>
</dbReference>
<keyword evidence="1 10" id="KW-0808">Transferase</keyword>
<dbReference type="Gene3D" id="3.30.460.10">
    <property type="entry name" value="Beta Polymerase, domain 2"/>
    <property type="match status" value="1"/>
</dbReference>
<evidence type="ECO:0000256" key="4">
    <source>
        <dbReference type="ARBA" id="ARBA00022723"/>
    </source>
</evidence>
<feature type="binding site" evidence="10">
    <location>
        <position position="76"/>
    </location>
    <ligand>
        <name>Mg(2+)</name>
        <dbReference type="ChEBI" id="CHEBI:18420"/>
    </ligand>
</feature>
<dbReference type="Gene3D" id="3.30.70.590">
    <property type="entry name" value="Poly(A) polymerase predicted RNA binding domain"/>
    <property type="match status" value="1"/>
</dbReference>
<evidence type="ECO:0000256" key="7">
    <source>
        <dbReference type="ARBA" id="ARBA00022840"/>
    </source>
</evidence>
<dbReference type="EMBL" id="CP062310">
    <property type="protein sequence ID" value="QOJ78265.1"/>
    <property type="molecule type" value="Genomic_DNA"/>
</dbReference>
<keyword evidence="9 10" id="KW-0694">RNA-binding</keyword>
<feature type="binding site" evidence="10">
    <location>
        <position position="67"/>
    </location>
    <ligand>
        <name>ATP</name>
        <dbReference type="ChEBI" id="CHEBI:30616"/>
    </ligand>
</feature>
<feature type="binding site" evidence="10">
    <location>
        <position position="64"/>
    </location>
    <ligand>
        <name>ATP</name>
        <dbReference type="ChEBI" id="CHEBI:30616"/>
    </ligand>
</feature>
<feature type="binding site" evidence="10">
    <location>
        <position position="67"/>
    </location>
    <ligand>
        <name>CTP</name>
        <dbReference type="ChEBI" id="CHEBI:37563"/>
    </ligand>
</feature>
<dbReference type="RefSeq" id="WP_192818237.1">
    <property type="nucleotide sequence ID" value="NZ_CP062310.1"/>
</dbReference>
<dbReference type="GeneID" id="59149371"/>
<keyword evidence="3 10" id="KW-0548">Nucleotidyltransferase</keyword>
<dbReference type="GO" id="GO:0005524">
    <property type="term" value="F:ATP binding"/>
    <property type="evidence" value="ECO:0007669"/>
    <property type="project" value="UniProtKB-UniRule"/>
</dbReference>
<protein>
    <recommendedName>
        <fullName evidence="10">CCA-adding enzyme</fullName>
        <ecNumber evidence="10">2.7.7.72</ecNumber>
    </recommendedName>
    <alternativeName>
        <fullName evidence="10">CCA tRNA nucleotidyltransferase</fullName>
    </alternativeName>
    <alternativeName>
        <fullName evidence="10">tRNA CCA-pyrophosphorylase</fullName>
    </alternativeName>
    <alternativeName>
        <fullName evidence="10">tRNA adenylyl-/cytidylyl- transferase</fullName>
    </alternativeName>
    <alternativeName>
        <fullName evidence="10">tRNA nucleotidyltransferase</fullName>
    </alternativeName>
    <alternativeName>
        <fullName evidence="10">tRNA-NT</fullName>
    </alternativeName>
</protein>
<evidence type="ECO:0000313" key="15">
    <source>
        <dbReference type="Proteomes" id="UP000594121"/>
    </source>
</evidence>
<dbReference type="PANTHER" id="PTHR39643:SF1">
    <property type="entry name" value="CCA-ADDING ENZYME"/>
    <property type="match status" value="1"/>
</dbReference>
<evidence type="ECO:0000256" key="3">
    <source>
        <dbReference type="ARBA" id="ARBA00022695"/>
    </source>
</evidence>
<comment type="catalytic activity">
    <reaction evidence="10">
        <text>a tRNA with a 3' CCA end + 2 CTP + ATP = a tRNA with a 3' CCACCA end + 3 diphosphate</text>
        <dbReference type="Rhea" id="RHEA:76235"/>
        <dbReference type="Rhea" id="RHEA-COMP:10468"/>
        <dbReference type="Rhea" id="RHEA-COMP:18655"/>
        <dbReference type="ChEBI" id="CHEBI:30616"/>
        <dbReference type="ChEBI" id="CHEBI:33019"/>
        <dbReference type="ChEBI" id="CHEBI:37563"/>
        <dbReference type="ChEBI" id="CHEBI:83071"/>
        <dbReference type="ChEBI" id="CHEBI:195187"/>
    </reaction>
</comment>
<dbReference type="HAMAP" id="MF_01264">
    <property type="entry name" value="CCA_arch"/>
    <property type="match status" value="1"/>
</dbReference>
<dbReference type="PANTHER" id="PTHR39643">
    <property type="entry name" value="CCA-ADDING ENZYME"/>
    <property type="match status" value="1"/>
</dbReference>
<dbReference type="AlphaFoldDB" id="A0A7L9FHL5"/>
<feature type="binding site" evidence="10">
    <location>
        <position position="176"/>
    </location>
    <ligand>
        <name>ATP</name>
        <dbReference type="ChEBI" id="CHEBI:30616"/>
    </ligand>
</feature>
<evidence type="ECO:0000256" key="10">
    <source>
        <dbReference type="HAMAP-Rule" id="MF_01264"/>
    </source>
</evidence>
<dbReference type="GO" id="GO:0000049">
    <property type="term" value="F:tRNA binding"/>
    <property type="evidence" value="ECO:0007669"/>
    <property type="project" value="UniProtKB-UniRule"/>
</dbReference>
<evidence type="ECO:0000256" key="9">
    <source>
        <dbReference type="ARBA" id="ARBA00022884"/>
    </source>
</evidence>
<keyword evidence="4 10" id="KW-0479">Metal-binding</keyword>
<evidence type="ECO:0000259" key="13">
    <source>
        <dbReference type="Pfam" id="PF21133"/>
    </source>
</evidence>
<evidence type="ECO:0000256" key="2">
    <source>
        <dbReference type="ARBA" id="ARBA00022694"/>
    </source>
</evidence>
<dbReference type="InParanoid" id="A0A7L9FHL5"/>
<comment type="similarity">
    <text evidence="10">Belongs to the tRNA nucleotidyltransferase/poly(A) polymerase family. Archaeal CCA-adding enzyme subfamily.</text>
</comment>
<dbReference type="InterPro" id="IPR015329">
    <property type="entry name" value="tRNA_NucTransf2"/>
</dbReference>
<feature type="domain" description="tRNA nucleotidyltransferase substrate binding" evidence="12">
    <location>
        <begin position="171"/>
        <end position="276"/>
    </location>
</feature>
<evidence type="ECO:0000313" key="14">
    <source>
        <dbReference type="EMBL" id="QOJ78265.1"/>
    </source>
</evidence>
<dbReference type="InterPro" id="IPR048833">
    <property type="entry name" value="CAA_C"/>
</dbReference>
<dbReference type="InterPro" id="IPR002934">
    <property type="entry name" value="Polymerase_NTP_transf_dom"/>
</dbReference>
<dbReference type="GO" id="GO:0004810">
    <property type="term" value="F:CCA tRNA nucleotidyltransferase activity"/>
    <property type="evidence" value="ECO:0007669"/>
    <property type="project" value="UniProtKB-UniRule"/>
</dbReference>
<feature type="domain" description="CCA-adding enzyme C-terminal" evidence="13">
    <location>
        <begin position="303"/>
        <end position="414"/>
    </location>
</feature>
<feature type="domain" description="Polymerase nucleotidyl transferase" evidence="11">
    <location>
        <begin position="50"/>
        <end position="154"/>
    </location>
</feature>
<feature type="binding site" evidence="10">
    <location>
        <position position="154"/>
    </location>
    <ligand>
        <name>CTP</name>
        <dbReference type="ChEBI" id="CHEBI:37563"/>
    </ligand>
</feature>
<evidence type="ECO:0000256" key="6">
    <source>
        <dbReference type="ARBA" id="ARBA00022800"/>
    </source>
</evidence>